<reference evidence="1 2" key="1">
    <citation type="submission" date="2012-08" db="EMBL/GenBank/DDBJ databases">
        <title>Whole genome shotgun sequence of Kineosphaera limosa NBRC 100340.</title>
        <authorList>
            <person name="Yoshida I."/>
            <person name="Isaki S."/>
            <person name="Hosoyama A."/>
            <person name="Tsuchikane K."/>
            <person name="Katsumata H."/>
            <person name="Ando Y."/>
            <person name="Ohji S."/>
            <person name="Hamada M."/>
            <person name="Tamura T."/>
            <person name="Yamazoe A."/>
            <person name="Yamazaki S."/>
            <person name="Fujita N."/>
        </authorList>
    </citation>
    <scope>NUCLEOTIDE SEQUENCE [LARGE SCALE GENOMIC DNA]</scope>
    <source>
        <strain evidence="1 2">NBRC 100340</strain>
    </source>
</reference>
<proteinExistence type="predicted"/>
<comment type="caution">
    <text evidence="1">The sequence shown here is derived from an EMBL/GenBank/DDBJ whole genome shotgun (WGS) entry which is preliminary data.</text>
</comment>
<sequence>MPMKVLVTSSRNTFALDIIRKLGSTGHTVVAADTFGGALGSHSKYAKAHVVTASPTFATDQFIKDVVAAVQEHDLDTILPTFEEAFYLSARRAELPEQVRLLTGEFAQLARLHDKETFQGIAAKAGVPAPETVIATDDASLREAVERWPHYFARAAFSRGGVALLTNTGPLAGKLDIADVHPTTEQPWLVQPFVDGPMVCSYSTLIDGRVTAHSTYRAPEQWDDSTGIEFLAIDSTPTLDYAQKIAATLPGYTGQLSFDYVDNDGSYSIIECNPRATNGVMLMTAEQLHQGLTTPTDSPSVVPPGGLLEIAPAVVLESFREPLKDVPGEIHNLVAGRSLNAGWHDPRPMLWAPASLIHGLELARGHHEKALAALGEDIVWDGQPIVGMPAADKQVLTDLHAPDQ</sequence>
<dbReference type="Proteomes" id="UP000008366">
    <property type="component" value="Unassembled WGS sequence"/>
</dbReference>
<dbReference type="Gene3D" id="3.30.470.20">
    <property type="entry name" value="ATP-grasp fold, B domain"/>
    <property type="match status" value="1"/>
</dbReference>
<dbReference type="Gene3D" id="3.40.50.20">
    <property type="match status" value="1"/>
</dbReference>
<dbReference type="EMBL" id="BAHD01000033">
    <property type="protein sequence ID" value="GAB96220.1"/>
    <property type="molecule type" value="Genomic_DNA"/>
</dbReference>
<accession>K6WAI9</accession>
<protein>
    <recommendedName>
        <fullName evidence="3">ATP-grasp domain-containing protein</fullName>
    </recommendedName>
</protein>
<evidence type="ECO:0008006" key="3">
    <source>
        <dbReference type="Google" id="ProtNLM"/>
    </source>
</evidence>
<keyword evidence="2" id="KW-1185">Reference proteome</keyword>
<dbReference type="RefSeq" id="WP_006592752.1">
    <property type="nucleotide sequence ID" value="NZ_BAHD01000033.1"/>
</dbReference>
<gene>
    <name evidence="1" type="ORF">KILIM_033_00400</name>
</gene>
<evidence type="ECO:0000313" key="1">
    <source>
        <dbReference type="EMBL" id="GAB96220.1"/>
    </source>
</evidence>
<evidence type="ECO:0000313" key="2">
    <source>
        <dbReference type="Proteomes" id="UP000008366"/>
    </source>
</evidence>
<dbReference type="STRING" id="1184609.KILIM_033_00400"/>
<dbReference type="eggNOG" id="COG3919">
    <property type="taxonomic scope" value="Bacteria"/>
</dbReference>
<name>K6WAI9_9MICO</name>
<dbReference type="AlphaFoldDB" id="K6WAI9"/>
<dbReference type="SUPFAM" id="SSF56059">
    <property type="entry name" value="Glutathione synthetase ATP-binding domain-like"/>
    <property type="match status" value="1"/>
</dbReference>
<organism evidence="1 2">
    <name type="scientific">Kineosphaera limosa NBRC 100340</name>
    <dbReference type="NCBI Taxonomy" id="1184609"/>
    <lineage>
        <taxon>Bacteria</taxon>
        <taxon>Bacillati</taxon>
        <taxon>Actinomycetota</taxon>
        <taxon>Actinomycetes</taxon>
        <taxon>Micrococcales</taxon>
        <taxon>Dermatophilaceae</taxon>
        <taxon>Kineosphaera</taxon>
    </lineage>
</organism>